<dbReference type="EMBL" id="CP003219">
    <property type="protein sequence ID" value="AEW95945.1"/>
    <property type="molecule type" value="Genomic_DNA"/>
</dbReference>
<dbReference type="PRINTS" id="PR00359">
    <property type="entry name" value="BP450"/>
</dbReference>
<dbReference type="STRING" id="1003195.SCATT_35740"/>
<keyword evidence="2 7" id="KW-0349">Heme</keyword>
<accession>F8JYE6</accession>
<dbReference type="InterPro" id="IPR002397">
    <property type="entry name" value="Cyt_P450_B"/>
</dbReference>
<evidence type="ECO:0000256" key="2">
    <source>
        <dbReference type="ARBA" id="ARBA00022617"/>
    </source>
</evidence>
<dbReference type="FunFam" id="1.10.630.10:FF:000018">
    <property type="entry name" value="Cytochrome P450 monooxygenase"/>
    <property type="match status" value="1"/>
</dbReference>
<evidence type="ECO:0000256" key="7">
    <source>
        <dbReference type="RuleBase" id="RU000461"/>
    </source>
</evidence>
<evidence type="ECO:0000256" key="3">
    <source>
        <dbReference type="ARBA" id="ARBA00022723"/>
    </source>
</evidence>
<evidence type="ECO:0000313" key="8">
    <source>
        <dbReference type="EMBL" id="AEW95945.1"/>
    </source>
</evidence>
<dbReference type="SUPFAM" id="SSF48264">
    <property type="entry name" value="Cytochrome P450"/>
    <property type="match status" value="1"/>
</dbReference>
<dbReference type="KEGG" id="sct:SCAT_3583"/>
<keyword evidence="9" id="KW-1185">Reference proteome</keyword>
<dbReference type="PATRIC" id="fig|1003195.11.peg.5047"/>
<dbReference type="InterPro" id="IPR036396">
    <property type="entry name" value="Cyt_P450_sf"/>
</dbReference>
<organism evidence="8 9">
    <name type="scientific">Streptantibioticus cattleyicolor (strain ATCC 35852 / DSM 46488 / JCM 4925 / NBRC 14057 / NRRL 8057)</name>
    <name type="common">Streptomyces cattleya</name>
    <dbReference type="NCBI Taxonomy" id="1003195"/>
    <lineage>
        <taxon>Bacteria</taxon>
        <taxon>Bacillati</taxon>
        <taxon>Actinomycetota</taxon>
        <taxon>Actinomycetes</taxon>
        <taxon>Kitasatosporales</taxon>
        <taxon>Streptomycetaceae</taxon>
        <taxon>Streptantibioticus</taxon>
    </lineage>
</organism>
<dbReference type="RefSeq" id="WP_014144304.1">
    <property type="nucleotide sequence ID" value="NC_016111.1"/>
</dbReference>
<evidence type="ECO:0000256" key="6">
    <source>
        <dbReference type="ARBA" id="ARBA00023033"/>
    </source>
</evidence>
<dbReference type="eggNOG" id="COG2124">
    <property type="taxonomic scope" value="Bacteria"/>
</dbReference>
<evidence type="ECO:0000256" key="4">
    <source>
        <dbReference type="ARBA" id="ARBA00023002"/>
    </source>
</evidence>
<dbReference type="HOGENOM" id="CLU_033716_1_0_11"/>
<dbReference type="OrthoDB" id="5500002at2"/>
<name>F8JYE6_STREN</name>
<proteinExistence type="inferred from homology"/>
<dbReference type="Pfam" id="PF00067">
    <property type="entry name" value="p450"/>
    <property type="match status" value="1"/>
</dbReference>
<dbReference type="GO" id="GO:0016705">
    <property type="term" value="F:oxidoreductase activity, acting on paired donors, with incorporation or reduction of molecular oxygen"/>
    <property type="evidence" value="ECO:0007669"/>
    <property type="project" value="InterPro"/>
</dbReference>
<sequence>MSVTRPSPELSEYDLSDVAFITDPEAGRRWLAGPRPICRGRSFDGSQAWIVTGYEDAKQVLTDPRFTSRPPGDSHARGLRARGMPEDLVSLFDSMLLSMDRADHDRVRPLVTLAFSARRVRTMRPFIESLVGELLDAMDPAAENDLVAALADPLPIRVVSELIGVDEVHREQWLRWAQTFNGPVPPPADQLAPALRGMVEVTRDLIAQRRRRPTDDLISELIRTRDEDGGRLTDDELAALAILVIQAGHDSVRQLIALTVLTLLDRPDQLALIRSGRTTWSVALAEVMRHAAPVKHAFRRFATEPVEVGGVTVAPGEGVLVVLAAANRDPAEFPDPLVLDVTRTPNPHLGFSRGPHFCPGSTLAMTEVEIAMRELFGRFPKLRLAVAGDEVAPRFLLGVQRLPVLLD</sequence>
<protein>
    <submittedName>
        <fullName evidence="8">Putative cytochrome P450 hydroxylase</fullName>
    </submittedName>
</protein>
<dbReference type="GO" id="GO:0005506">
    <property type="term" value="F:iron ion binding"/>
    <property type="evidence" value="ECO:0007669"/>
    <property type="project" value="InterPro"/>
</dbReference>
<gene>
    <name evidence="8" type="ordered locus">SCATT_35740</name>
</gene>
<dbReference type="PANTHER" id="PTHR46696:SF1">
    <property type="entry name" value="CYTOCHROME P450 YJIB-RELATED"/>
    <property type="match status" value="1"/>
</dbReference>
<dbReference type="Gene3D" id="1.10.630.10">
    <property type="entry name" value="Cytochrome P450"/>
    <property type="match status" value="1"/>
</dbReference>
<dbReference type="InterPro" id="IPR001128">
    <property type="entry name" value="Cyt_P450"/>
</dbReference>
<accession>G8WX40</accession>
<keyword evidence="5 7" id="KW-0408">Iron</keyword>
<dbReference type="PROSITE" id="PS00086">
    <property type="entry name" value="CYTOCHROME_P450"/>
    <property type="match status" value="1"/>
</dbReference>
<comment type="similarity">
    <text evidence="1 7">Belongs to the cytochrome P450 family.</text>
</comment>
<evidence type="ECO:0000256" key="5">
    <source>
        <dbReference type="ARBA" id="ARBA00023004"/>
    </source>
</evidence>
<dbReference type="InterPro" id="IPR017972">
    <property type="entry name" value="Cyt_P450_CS"/>
</dbReference>
<keyword evidence="6 7" id="KW-0503">Monooxygenase</keyword>
<evidence type="ECO:0000256" key="1">
    <source>
        <dbReference type="ARBA" id="ARBA00010617"/>
    </source>
</evidence>
<dbReference type="PANTHER" id="PTHR46696">
    <property type="entry name" value="P450, PUTATIVE (EUROFUNG)-RELATED"/>
    <property type="match status" value="1"/>
</dbReference>
<dbReference type="KEGG" id="scy:SCATT_35740"/>
<dbReference type="AlphaFoldDB" id="F8JYE6"/>
<dbReference type="CDD" id="cd11029">
    <property type="entry name" value="CYP107-like"/>
    <property type="match status" value="1"/>
</dbReference>
<reference evidence="9" key="1">
    <citation type="submission" date="2011-12" db="EMBL/GenBank/DDBJ databases">
        <title>Complete genome sequence of Streptomyces cattleya strain DSM 46488.</title>
        <authorList>
            <person name="Ou H.-Y."/>
            <person name="Li P."/>
            <person name="Zhao C."/>
            <person name="O'Hagan D."/>
            <person name="Deng Z."/>
        </authorList>
    </citation>
    <scope>NUCLEOTIDE SEQUENCE [LARGE SCALE GENOMIC DNA]</scope>
    <source>
        <strain evidence="9">ATCC 35852 / DSM 46488 / JCM 4925 / NBRC 14057 / NRRL 8057</strain>
    </source>
</reference>
<keyword evidence="3 7" id="KW-0479">Metal-binding</keyword>
<evidence type="ECO:0000313" key="9">
    <source>
        <dbReference type="Proteomes" id="UP000007842"/>
    </source>
</evidence>
<dbReference type="Proteomes" id="UP000007842">
    <property type="component" value="Chromosome"/>
</dbReference>
<dbReference type="GO" id="GO:0020037">
    <property type="term" value="F:heme binding"/>
    <property type="evidence" value="ECO:0007669"/>
    <property type="project" value="InterPro"/>
</dbReference>
<dbReference type="GO" id="GO:0004497">
    <property type="term" value="F:monooxygenase activity"/>
    <property type="evidence" value="ECO:0007669"/>
    <property type="project" value="UniProtKB-KW"/>
</dbReference>
<keyword evidence="4 7" id="KW-0560">Oxidoreductase</keyword>